<evidence type="ECO:0000313" key="1">
    <source>
        <dbReference type="EMBL" id="KAF5314933.1"/>
    </source>
</evidence>
<dbReference type="Proteomes" id="UP000567179">
    <property type="component" value="Unassembled WGS sequence"/>
</dbReference>
<dbReference type="AlphaFoldDB" id="A0A8H5B2N4"/>
<name>A0A8H5B2N4_9AGAR</name>
<protein>
    <submittedName>
        <fullName evidence="1">Uncharacterized protein</fullName>
    </submittedName>
</protein>
<comment type="caution">
    <text evidence="1">The sequence shown here is derived from an EMBL/GenBank/DDBJ whole genome shotgun (WGS) entry which is preliminary data.</text>
</comment>
<organism evidence="1 2">
    <name type="scientific">Psilocybe cf. subviscida</name>
    <dbReference type="NCBI Taxonomy" id="2480587"/>
    <lineage>
        <taxon>Eukaryota</taxon>
        <taxon>Fungi</taxon>
        <taxon>Dikarya</taxon>
        <taxon>Basidiomycota</taxon>
        <taxon>Agaricomycotina</taxon>
        <taxon>Agaricomycetes</taxon>
        <taxon>Agaricomycetidae</taxon>
        <taxon>Agaricales</taxon>
        <taxon>Agaricineae</taxon>
        <taxon>Strophariaceae</taxon>
        <taxon>Psilocybe</taxon>
    </lineage>
</organism>
<sequence>MSAWQELPSTTDDALLDNLSTADIFRFGRASKSARHTLQSYLRRRYKLHQVLSRFFTEDQTEELRTLMSRTSMIISGSVALQFLDRTIYPDSDLDLYAPLKNAWHISDWLVSAGYAYAPKTASLPTVDIALRKAAARHAHGYTGNTPSNTEDSADIHGEVHNRAHFGLPFNLRDELHHTRQGVLPVPQATLEERRALTYLDPSFGSEGEKNTYHKYVGRGWELRDSLTRDEFDDPYSSFARGTRFVGDGKCWTLPVLPLREDLPENNADINSFALEYDENLQPVFSFRHLDFEGLQQPYVLLEEDANYAMEDVVLPDIWHRLINLEAEIEIDNHVDEEDHVEGHADAEEDRTEMAFDRTLKHLMAEIRGLDINHP</sequence>
<dbReference type="OrthoDB" id="3041043at2759"/>
<gene>
    <name evidence="1" type="ORF">D9619_007570</name>
</gene>
<evidence type="ECO:0000313" key="2">
    <source>
        <dbReference type="Proteomes" id="UP000567179"/>
    </source>
</evidence>
<dbReference type="EMBL" id="JAACJJ010000043">
    <property type="protein sequence ID" value="KAF5314933.1"/>
    <property type="molecule type" value="Genomic_DNA"/>
</dbReference>
<reference evidence="1 2" key="1">
    <citation type="journal article" date="2020" name="ISME J.">
        <title>Uncovering the hidden diversity of litter-decomposition mechanisms in mushroom-forming fungi.</title>
        <authorList>
            <person name="Floudas D."/>
            <person name="Bentzer J."/>
            <person name="Ahren D."/>
            <person name="Johansson T."/>
            <person name="Persson P."/>
            <person name="Tunlid A."/>
        </authorList>
    </citation>
    <scope>NUCLEOTIDE SEQUENCE [LARGE SCALE GENOMIC DNA]</scope>
    <source>
        <strain evidence="1 2">CBS 101986</strain>
    </source>
</reference>
<proteinExistence type="predicted"/>
<accession>A0A8H5B2N4</accession>
<keyword evidence="2" id="KW-1185">Reference proteome</keyword>